<dbReference type="Pfam" id="PF00892">
    <property type="entry name" value="EamA"/>
    <property type="match status" value="1"/>
</dbReference>
<feature type="transmembrane region" description="Helical" evidence="1">
    <location>
        <begin position="51"/>
        <end position="71"/>
    </location>
</feature>
<organism evidence="3 4">
    <name type="scientific">Candidatus Roizmanbacteria bacterium CG_4_10_14_0_8_um_filter_33_9</name>
    <dbReference type="NCBI Taxonomy" id="1974826"/>
    <lineage>
        <taxon>Bacteria</taxon>
        <taxon>Candidatus Roizmaniibacteriota</taxon>
    </lineage>
</organism>
<accession>A0A2M7QIC6</accession>
<evidence type="ECO:0000259" key="2">
    <source>
        <dbReference type="Pfam" id="PF00892"/>
    </source>
</evidence>
<feature type="transmembrane region" description="Helical" evidence="1">
    <location>
        <begin position="25"/>
        <end position="44"/>
    </location>
</feature>
<evidence type="ECO:0000313" key="3">
    <source>
        <dbReference type="EMBL" id="PIY71620.1"/>
    </source>
</evidence>
<feature type="domain" description="EamA" evidence="2">
    <location>
        <begin position="3"/>
        <end position="94"/>
    </location>
</feature>
<protein>
    <recommendedName>
        <fullName evidence="2">EamA domain-containing protein</fullName>
    </recommendedName>
</protein>
<keyword evidence="1" id="KW-0812">Transmembrane</keyword>
<dbReference type="Proteomes" id="UP000229401">
    <property type="component" value="Unassembled WGS sequence"/>
</dbReference>
<comment type="caution">
    <text evidence="3">The sequence shown here is derived from an EMBL/GenBank/DDBJ whole genome shotgun (WGS) entry which is preliminary data.</text>
</comment>
<dbReference type="SUPFAM" id="SSF103481">
    <property type="entry name" value="Multidrug resistance efflux transporter EmrE"/>
    <property type="match status" value="1"/>
</dbReference>
<dbReference type="GO" id="GO:0016020">
    <property type="term" value="C:membrane"/>
    <property type="evidence" value="ECO:0007669"/>
    <property type="project" value="InterPro"/>
</dbReference>
<dbReference type="InterPro" id="IPR000620">
    <property type="entry name" value="EamA_dom"/>
</dbReference>
<sequence length="99" mass="10941">MILLLSFVFVLPIHFVAVKLNIISLLYLGWAAGGLAFLFYMQGINKVKGQIIQIITVLEIIISSLSGVIFLKESLSFFTLLGVLFILLGVLIVSSRNKK</sequence>
<proteinExistence type="predicted"/>
<dbReference type="Gene3D" id="1.10.3730.20">
    <property type="match status" value="1"/>
</dbReference>
<evidence type="ECO:0000256" key="1">
    <source>
        <dbReference type="SAM" id="Phobius"/>
    </source>
</evidence>
<evidence type="ECO:0000313" key="4">
    <source>
        <dbReference type="Proteomes" id="UP000229401"/>
    </source>
</evidence>
<reference evidence="4" key="1">
    <citation type="submission" date="2017-09" db="EMBL/GenBank/DDBJ databases">
        <title>Depth-based differentiation of microbial function through sediment-hosted aquifers and enrichment of novel symbionts in the deep terrestrial subsurface.</title>
        <authorList>
            <person name="Probst A.J."/>
            <person name="Ladd B."/>
            <person name="Jarett J.K."/>
            <person name="Geller-Mcgrath D.E."/>
            <person name="Sieber C.M.K."/>
            <person name="Emerson J.B."/>
            <person name="Anantharaman K."/>
            <person name="Thomas B.C."/>
            <person name="Malmstrom R."/>
            <person name="Stieglmeier M."/>
            <person name="Klingl A."/>
            <person name="Woyke T."/>
            <person name="Ryan C.M."/>
            <person name="Banfield J.F."/>
        </authorList>
    </citation>
    <scope>NUCLEOTIDE SEQUENCE [LARGE SCALE GENOMIC DNA]</scope>
</reference>
<dbReference type="InterPro" id="IPR037185">
    <property type="entry name" value="EmrE-like"/>
</dbReference>
<keyword evidence="1" id="KW-0472">Membrane</keyword>
<keyword evidence="1" id="KW-1133">Transmembrane helix</keyword>
<feature type="transmembrane region" description="Helical" evidence="1">
    <location>
        <begin position="77"/>
        <end position="94"/>
    </location>
</feature>
<name>A0A2M7QIC6_9BACT</name>
<dbReference type="AlphaFoldDB" id="A0A2M7QIC6"/>
<dbReference type="EMBL" id="PFLI01000181">
    <property type="protein sequence ID" value="PIY71620.1"/>
    <property type="molecule type" value="Genomic_DNA"/>
</dbReference>
<gene>
    <name evidence="3" type="ORF">COY87_05230</name>
</gene>